<accession>A0A9E6ZH92</accession>
<evidence type="ECO:0000256" key="3">
    <source>
        <dbReference type="ARBA" id="ARBA00022679"/>
    </source>
</evidence>
<sequence>MTVTLLAIAIAFWVLLVYYTVLTVGGAIFRVKASTKSSPALESYPSVSVLIPAHNEGKVLGKTLRSMVQLVYPGDLTVYVLNDNSQDETGEVADAYAEVFTRIQHVRVPSGSPKGKSRVLNYGLSLAKSDYVAVYDADNQPEPQALKLLVEAAVRTPGAAGAVGYVKTLNEQRNWLTRMISLEFSTFQLLMQSGRWLFFKLGSLTGTNMLVKRSDLLDVGGWDPYALAEDAELTLQLTAKGKLLPVVPESRTWEQEPETLRVWLRQRTRWMQGNLYLIEKTMRTPSWIRGRTLIHTLQTLLVYVCFVFFLLVSDVWFVLGLFGVVHTEYIRTPLLLIWAESWLLYSLQIFSALMTDSNVTIRNVIGVSLMYFSYAQMWIYLLVRASLKHIKHRLSRAEVTWDKTIRF</sequence>
<dbReference type="Gene3D" id="3.90.550.10">
    <property type="entry name" value="Spore Coat Polysaccharide Biosynthesis Protein SpsA, Chain A"/>
    <property type="match status" value="1"/>
</dbReference>
<dbReference type="InterPro" id="IPR029044">
    <property type="entry name" value="Nucleotide-diphossugar_trans"/>
</dbReference>
<keyword evidence="2" id="KW-0328">Glycosyltransferase</keyword>
<evidence type="ECO:0000313" key="4">
    <source>
        <dbReference type="EMBL" id="UNO48793.1"/>
    </source>
</evidence>
<dbReference type="OrthoDB" id="9766299at2"/>
<dbReference type="KEGG" id="aaco:K1I37_19490"/>
<dbReference type="AlphaFoldDB" id="T0BH77"/>
<dbReference type="EMBL" id="CP080467">
    <property type="protein sequence ID" value="UNO48793.1"/>
    <property type="molecule type" value="Genomic_DNA"/>
</dbReference>
<organism evidence="4 5">
    <name type="scientific">Alicyclobacillus acidoterrestris (strain ATCC 49025 / DSM 3922 / CIP 106132 / NCIMB 13137 / GD3B)</name>
    <dbReference type="NCBI Taxonomy" id="1356854"/>
    <lineage>
        <taxon>Bacteria</taxon>
        <taxon>Bacillati</taxon>
        <taxon>Bacillota</taxon>
        <taxon>Bacilli</taxon>
        <taxon>Bacillales</taxon>
        <taxon>Alicyclobacillaceae</taxon>
        <taxon>Alicyclobacillus</taxon>
    </lineage>
</organism>
<protein>
    <submittedName>
        <fullName evidence="4">Glycosyltransferase family 2 protein</fullName>
    </submittedName>
</protein>
<keyword evidence="5" id="KW-1185">Reference proteome</keyword>
<dbReference type="SUPFAM" id="SSF53448">
    <property type="entry name" value="Nucleotide-diphospho-sugar transferases"/>
    <property type="match status" value="1"/>
</dbReference>
<dbReference type="Pfam" id="PF13641">
    <property type="entry name" value="Glyco_tranf_2_3"/>
    <property type="match status" value="1"/>
</dbReference>
<evidence type="ECO:0000256" key="1">
    <source>
        <dbReference type="ARBA" id="ARBA00006739"/>
    </source>
</evidence>
<name>T0BH77_ALIAG</name>
<accession>T0BH77</accession>
<dbReference type="RefSeq" id="WP_021297678.1">
    <property type="nucleotide sequence ID" value="NZ_AURB01000158.1"/>
</dbReference>
<dbReference type="PANTHER" id="PTHR43630">
    <property type="entry name" value="POLY-BETA-1,6-N-ACETYL-D-GLUCOSAMINE SYNTHASE"/>
    <property type="match status" value="1"/>
</dbReference>
<evidence type="ECO:0000256" key="2">
    <source>
        <dbReference type="ARBA" id="ARBA00022676"/>
    </source>
</evidence>
<proteinExistence type="inferred from homology"/>
<dbReference type="CDD" id="cd06423">
    <property type="entry name" value="CESA_like"/>
    <property type="match status" value="1"/>
</dbReference>
<gene>
    <name evidence="4" type="ORF">K1I37_19490</name>
</gene>
<dbReference type="STRING" id="1356854.N007_13120"/>
<comment type="similarity">
    <text evidence="1">Belongs to the glycosyltransferase 2 family.</text>
</comment>
<dbReference type="PANTHER" id="PTHR43630:SF1">
    <property type="entry name" value="POLY-BETA-1,6-N-ACETYL-D-GLUCOSAMINE SYNTHASE"/>
    <property type="match status" value="1"/>
</dbReference>
<keyword evidence="3" id="KW-0808">Transferase</keyword>
<dbReference type="GO" id="GO:0016757">
    <property type="term" value="F:glycosyltransferase activity"/>
    <property type="evidence" value="ECO:0007669"/>
    <property type="project" value="UniProtKB-KW"/>
</dbReference>
<evidence type="ECO:0000313" key="5">
    <source>
        <dbReference type="Proteomes" id="UP000829401"/>
    </source>
</evidence>
<dbReference type="eggNOG" id="COG1215">
    <property type="taxonomic scope" value="Bacteria"/>
</dbReference>
<reference evidence="5" key="1">
    <citation type="journal article" date="2022" name="G3 (Bethesda)">
        <title>Unveiling the complete genome sequence of Alicyclobacillus acidoterrestris DSM 3922T, a taint-producing strain.</title>
        <authorList>
            <person name="Leonardo I.C."/>
            <person name="Barreto Crespo M.T."/>
            <person name="Gaspar F.B."/>
        </authorList>
    </citation>
    <scope>NUCLEOTIDE SEQUENCE [LARGE SCALE GENOMIC DNA]</scope>
    <source>
        <strain evidence="5">DSM 3922</strain>
    </source>
</reference>
<dbReference type="Proteomes" id="UP000829401">
    <property type="component" value="Chromosome"/>
</dbReference>